<accession>A0A9P5AF52</accession>
<evidence type="ECO:0000313" key="8">
    <source>
        <dbReference type="EMBL" id="KAF4337456.1"/>
    </source>
</evidence>
<feature type="compositionally biased region" description="Polar residues" evidence="4">
    <location>
        <begin position="1"/>
        <end position="21"/>
    </location>
</feature>
<dbReference type="Pfam" id="PF22939">
    <property type="entry name" value="WHD_GPIID"/>
    <property type="match status" value="1"/>
</dbReference>
<evidence type="ECO:0000256" key="2">
    <source>
        <dbReference type="ARBA" id="ARBA00023043"/>
    </source>
</evidence>
<dbReference type="Proteomes" id="UP000730481">
    <property type="component" value="Unassembled WGS sequence"/>
</dbReference>
<dbReference type="InterPro" id="IPR054471">
    <property type="entry name" value="GPIID_WHD"/>
</dbReference>
<dbReference type="EMBL" id="PVQB02000415">
    <property type="protein sequence ID" value="KAF4337456.1"/>
    <property type="molecule type" value="Genomic_DNA"/>
</dbReference>
<dbReference type="SUPFAM" id="SSF52540">
    <property type="entry name" value="P-loop containing nucleoside triphosphate hydrolases"/>
    <property type="match status" value="1"/>
</dbReference>
<organism evidence="8 9">
    <name type="scientific">Fusarium beomiforme</name>
    <dbReference type="NCBI Taxonomy" id="44412"/>
    <lineage>
        <taxon>Eukaryota</taxon>
        <taxon>Fungi</taxon>
        <taxon>Dikarya</taxon>
        <taxon>Ascomycota</taxon>
        <taxon>Pezizomycotina</taxon>
        <taxon>Sordariomycetes</taxon>
        <taxon>Hypocreomycetidae</taxon>
        <taxon>Hypocreales</taxon>
        <taxon>Nectriaceae</taxon>
        <taxon>Fusarium</taxon>
        <taxon>Fusarium burgessii species complex</taxon>
    </lineage>
</organism>
<name>A0A9P5AF52_9HYPO</name>
<feature type="repeat" description="ANK" evidence="3">
    <location>
        <begin position="988"/>
        <end position="1020"/>
    </location>
</feature>
<feature type="repeat" description="ANK" evidence="3">
    <location>
        <begin position="1286"/>
        <end position="1318"/>
    </location>
</feature>
<reference evidence="8" key="2">
    <citation type="submission" date="2020-02" db="EMBL/GenBank/DDBJ databases">
        <title>Identification and distribution of gene clusters putatively required for synthesis of sphingolipid metabolism inhibitors in phylogenetically diverse species of the filamentous fungus Fusarium.</title>
        <authorList>
            <person name="Kim H.-S."/>
            <person name="Busman M."/>
            <person name="Brown D.W."/>
            <person name="Divon H."/>
            <person name="Uhlig S."/>
            <person name="Proctor R.H."/>
        </authorList>
    </citation>
    <scope>NUCLEOTIDE SEQUENCE</scope>
    <source>
        <strain evidence="8">NRRL 25174</strain>
    </source>
</reference>
<dbReference type="GO" id="GO:0009116">
    <property type="term" value="P:nucleoside metabolic process"/>
    <property type="evidence" value="ECO:0007669"/>
    <property type="project" value="InterPro"/>
</dbReference>
<dbReference type="InterPro" id="IPR035994">
    <property type="entry name" value="Nucleoside_phosphorylase_sf"/>
</dbReference>
<dbReference type="PRINTS" id="PR01415">
    <property type="entry name" value="ANKYRIN"/>
</dbReference>
<proteinExistence type="predicted"/>
<evidence type="ECO:0000259" key="6">
    <source>
        <dbReference type="Pfam" id="PF22939"/>
    </source>
</evidence>
<dbReference type="InterPro" id="IPR027417">
    <property type="entry name" value="P-loop_NTPase"/>
</dbReference>
<feature type="domain" description="Nephrocystin 3-like N-terminal" evidence="7">
    <location>
        <begin position="433"/>
        <end position="600"/>
    </location>
</feature>
<feature type="domain" description="Nucleoside phosphorylase" evidence="5">
    <location>
        <begin position="64"/>
        <end position="168"/>
    </location>
</feature>
<evidence type="ECO:0000313" key="9">
    <source>
        <dbReference type="Proteomes" id="UP000730481"/>
    </source>
</evidence>
<feature type="repeat" description="ANK" evidence="3">
    <location>
        <begin position="921"/>
        <end position="953"/>
    </location>
</feature>
<evidence type="ECO:0000256" key="1">
    <source>
        <dbReference type="ARBA" id="ARBA00022737"/>
    </source>
</evidence>
<feature type="repeat" description="ANK" evidence="3">
    <location>
        <begin position="1385"/>
        <end position="1417"/>
    </location>
</feature>
<dbReference type="SUPFAM" id="SSF53167">
    <property type="entry name" value="Purine and uridine phosphorylases"/>
    <property type="match status" value="1"/>
</dbReference>
<feature type="repeat" description="ANK" evidence="3">
    <location>
        <begin position="1154"/>
        <end position="1186"/>
    </location>
</feature>
<gene>
    <name evidence="8" type="ORF">FBEOM_8665</name>
</gene>
<dbReference type="Pfam" id="PF00023">
    <property type="entry name" value="Ank"/>
    <property type="match status" value="2"/>
</dbReference>
<dbReference type="Pfam" id="PF12796">
    <property type="entry name" value="Ank_2"/>
    <property type="match status" value="5"/>
</dbReference>
<feature type="domain" description="GPI inositol-deacylase winged helix" evidence="6">
    <location>
        <begin position="713"/>
        <end position="788"/>
    </location>
</feature>
<feature type="repeat" description="ANK" evidence="3">
    <location>
        <begin position="1120"/>
        <end position="1152"/>
    </location>
</feature>
<evidence type="ECO:0000259" key="7">
    <source>
        <dbReference type="Pfam" id="PF24883"/>
    </source>
</evidence>
<dbReference type="OrthoDB" id="448455at2759"/>
<dbReference type="InterPro" id="IPR002110">
    <property type="entry name" value="Ankyrin_rpt"/>
</dbReference>
<dbReference type="PROSITE" id="PS50297">
    <property type="entry name" value="ANK_REP_REGION"/>
    <property type="match status" value="16"/>
</dbReference>
<dbReference type="GO" id="GO:0003824">
    <property type="term" value="F:catalytic activity"/>
    <property type="evidence" value="ECO:0007669"/>
    <property type="project" value="InterPro"/>
</dbReference>
<keyword evidence="9" id="KW-1185">Reference proteome</keyword>
<feature type="repeat" description="ANK" evidence="3">
    <location>
        <begin position="1418"/>
        <end position="1440"/>
    </location>
</feature>
<dbReference type="PANTHER" id="PTHR24126:SF14">
    <property type="entry name" value="ANK_REP_REGION DOMAIN-CONTAINING PROTEIN"/>
    <property type="match status" value="1"/>
</dbReference>
<sequence>MAARTSSRLPPTRISPLSNHLASRRSTRFERIHSPSSPGTPSNPFAMISGTTSKPLNYNDYNVGWVCALPKEQTAAIAMLDQKHAPLPKPSNDHNTYTLGSVGNHNVVIACLPFGMVGNSSSATVATRMISTFPSIKFGLMVGIGGGIPPKVRLGDVVVSTPIDQFPGVVQWDLGKAEECGKLKRTGALNNPPSALLTALALLKTEHEMNGPKIPQYLDDLKKNWPRLVPKYTRTASLEDVLFRPDYGHVSESSAYRGTIPENEDQEDEGKSCRFCDRTKIIKRKSRDMLVHYGLIASGNRVIKDAVFRGQLNKDLGGNVLCVEMEAAGLMNDFPCIVIRGICDYADSHKNEDWQEHAAAVAAAFAKELLEYVQPRELDGERPAKEILTQVHDNVSKMKSQLEKDEDNAILNWLTPIDYGPQHSDYIKKRQLGTGQWLLDSVEYQAWLKTDKQTLFCQGIPGAGKTMLTSIVIDDLNTKFENDRNVGITYLYCNFRRQNEQKAEDLLASLLRQLSWGLSSLPDGLRKLYNHHNNKGTRTQPSFDQISRALQSVVAIYPRVFIVVDALDECKVSDGCRTRFLSEIFSLQAKTGANLFVTSRLIPEIREEFDGSPSLEIHARDEDVERWVDGHMWQLPSFVTCYPDLQQEIKTEIVKSVDGMFLLAQLHFNSLLRKRSPKAIRTALKRLATGCEAYDHAYTGAMERIEGQVADAGELAKQVLSWITCAKRPLTTTELRHALAVEIGESEVDEENLPQIEDMVSVCAGLVTVDEESNIIRLVHYTTQEYLERTKEDWFPKAQEAIARTCITYLSFRKFEAGICATDHGFKERLQQNPLYDYAARNWGHHAFAASIEGKEFILKFLASEAKVSSSSQALMASSSYHSQSIPRQVRGVHLAAIFGLKDIMIALLENGDDPDSKDTSFRTPLSYAAEFGHETVVKLLIEKGAGLESQDDSGRTPLLWAAGNGHDAVVELLIEEGVDLESRDNYSGRTPLLWAAGNGHDAVAELLIRKVADLESQDCNGLTPLLRAAGNGHDAVVELLIEEGADLESQDSNGRTPLSWAAGKGHEVVVELLIRKVADLESQDCNGLTPLLRAAGNGQDAVVKLLLEKGADLESGDNNGRTSLLWAAGNGHKAVVKLLIEKGAELESQDNYSGRTPLLWAARKGHEAVVKLLLEKGADLESQDRNGRTPLSWAAGNGHDAVVELLIEGGADLESQDNIGRLPLLWAAENGHYAVVKLLIEKGAGLESQDDSGRTPLLWAAGNGHKAVVKLLIEKGAGLESQDDSGRTPLLWAAENGHYAVVKLLIEGGADLEFQDSNGRPPLAWAAGNGRKKLVELLIEKGADLESGDNNGRTSLLWAAGNGHDAVVKLLIEGGADLEPQDSNGRTPLSWAAGNGRKKLVELLIEGGADLESQDSNGRTPLSWAAGNGHGAVVKLLEP</sequence>
<dbReference type="SMART" id="SM00248">
    <property type="entry name" value="ANK"/>
    <property type="match status" value="16"/>
</dbReference>
<dbReference type="PROSITE" id="PS50088">
    <property type="entry name" value="ANK_REPEAT"/>
    <property type="match status" value="16"/>
</dbReference>
<evidence type="ECO:0000256" key="3">
    <source>
        <dbReference type="PROSITE-ProRule" id="PRU00023"/>
    </source>
</evidence>
<dbReference type="Pfam" id="PF24883">
    <property type="entry name" value="NPHP3_N"/>
    <property type="match status" value="1"/>
</dbReference>
<feature type="compositionally biased region" description="Polar residues" evidence="4">
    <location>
        <begin position="34"/>
        <end position="48"/>
    </location>
</feature>
<comment type="caution">
    <text evidence="8">The sequence shown here is derived from an EMBL/GenBank/DDBJ whole genome shotgun (WGS) entry which is preliminary data.</text>
</comment>
<reference evidence="8" key="1">
    <citation type="journal article" date="2017" name="Mycologia">
        <title>Fusarium algeriense, sp. nov., a novel toxigenic crown rot pathogen of durum wheat from Algeria is nested in the Fusarium burgessii species complex.</title>
        <authorList>
            <person name="Laraba I."/>
            <person name="Keddad A."/>
            <person name="Boureghda H."/>
            <person name="Abdallah N."/>
            <person name="Vaughan M.M."/>
            <person name="Proctor R.H."/>
            <person name="Busman M."/>
            <person name="O'Donnell K."/>
        </authorList>
    </citation>
    <scope>NUCLEOTIDE SEQUENCE</scope>
    <source>
        <strain evidence="8">NRRL 25174</strain>
    </source>
</reference>
<keyword evidence="2 3" id="KW-0040">ANK repeat</keyword>
<feature type="repeat" description="ANK" evidence="3">
    <location>
        <begin position="1352"/>
        <end position="1384"/>
    </location>
</feature>
<evidence type="ECO:0000256" key="4">
    <source>
        <dbReference type="SAM" id="MobiDB-lite"/>
    </source>
</evidence>
<protein>
    <submittedName>
        <fullName evidence="8">Ankyrin repeat</fullName>
    </submittedName>
</protein>
<dbReference type="InterPro" id="IPR056884">
    <property type="entry name" value="NPHP3-like_N"/>
</dbReference>
<feature type="repeat" description="ANK" evidence="3">
    <location>
        <begin position="1187"/>
        <end position="1219"/>
    </location>
</feature>
<keyword evidence="1" id="KW-0677">Repeat</keyword>
<dbReference type="Gene3D" id="3.40.50.300">
    <property type="entry name" value="P-loop containing nucleotide triphosphate hydrolases"/>
    <property type="match status" value="1"/>
</dbReference>
<dbReference type="Gene3D" id="3.40.50.1580">
    <property type="entry name" value="Nucleoside phosphorylase domain"/>
    <property type="match status" value="1"/>
</dbReference>
<feature type="repeat" description="ANK" evidence="3">
    <location>
        <begin position="954"/>
        <end position="986"/>
    </location>
</feature>
<dbReference type="InterPro" id="IPR036770">
    <property type="entry name" value="Ankyrin_rpt-contain_sf"/>
</dbReference>
<feature type="repeat" description="ANK" evidence="3">
    <location>
        <begin position="1087"/>
        <end position="1119"/>
    </location>
</feature>
<dbReference type="InterPro" id="IPR000845">
    <property type="entry name" value="Nucleoside_phosphorylase_d"/>
</dbReference>
<feature type="repeat" description="ANK" evidence="3">
    <location>
        <begin position="1220"/>
        <end position="1252"/>
    </location>
</feature>
<feature type="repeat" description="ANK" evidence="3">
    <location>
        <begin position="1021"/>
        <end position="1053"/>
    </location>
</feature>
<feature type="repeat" description="ANK" evidence="3">
    <location>
        <begin position="1253"/>
        <end position="1285"/>
    </location>
</feature>
<feature type="repeat" description="ANK" evidence="3">
    <location>
        <begin position="1054"/>
        <end position="1086"/>
    </location>
</feature>
<dbReference type="Pfam" id="PF01048">
    <property type="entry name" value="PNP_UDP_1"/>
    <property type="match status" value="1"/>
</dbReference>
<dbReference type="SUPFAM" id="SSF48403">
    <property type="entry name" value="Ankyrin repeat"/>
    <property type="match status" value="2"/>
</dbReference>
<dbReference type="PANTHER" id="PTHR24126">
    <property type="entry name" value="ANKYRIN REPEAT, PH AND SEC7 DOMAIN CONTAINING PROTEIN SECG-RELATED"/>
    <property type="match status" value="1"/>
</dbReference>
<feature type="region of interest" description="Disordered" evidence="4">
    <location>
        <begin position="1"/>
        <end position="48"/>
    </location>
</feature>
<evidence type="ECO:0000259" key="5">
    <source>
        <dbReference type="Pfam" id="PF01048"/>
    </source>
</evidence>
<feature type="repeat" description="ANK" evidence="3">
    <location>
        <begin position="1319"/>
        <end position="1351"/>
    </location>
</feature>
<dbReference type="Pfam" id="PF13606">
    <property type="entry name" value="Ank_3"/>
    <property type="match status" value="1"/>
</dbReference>
<dbReference type="Gene3D" id="1.25.40.20">
    <property type="entry name" value="Ankyrin repeat-containing domain"/>
    <property type="match status" value="7"/>
</dbReference>